<feature type="region of interest" description="Disordered" evidence="1">
    <location>
        <begin position="1"/>
        <end position="34"/>
    </location>
</feature>
<evidence type="ECO:0000313" key="2">
    <source>
        <dbReference type="EMBL" id="KFB49501.1"/>
    </source>
</evidence>
<sequence>MKACSLRSISRSLTKDQKRPSADPEETPGRVTGERAVPLRTNSQVVGMLMLTWVYNCSTIKPHYFGQAPEWFGPDHDRRLGLDSRNVEVK</sequence>
<keyword evidence="4" id="KW-1185">Reference proteome</keyword>
<proteinExistence type="predicted"/>
<reference evidence="2 4" key="1">
    <citation type="journal article" date="2014" name="BMC Genomics">
        <title>Genome sequence of Anopheles sinensis provides insight into genetics basis of mosquito competence for malaria parasites.</title>
        <authorList>
            <person name="Zhou D."/>
            <person name="Zhang D."/>
            <person name="Ding G."/>
            <person name="Shi L."/>
            <person name="Hou Q."/>
            <person name="Ye Y."/>
            <person name="Xu Y."/>
            <person name="Zhou H."/>
            <person name="Xiong C."/>
            <person name="Li S."/>
            <person name="Yu J."/>
            <person name="Hong S."/>
            <person name="Yu X."/>
            <person name="Zou P."/>
            <person name="Chen C."/>
            <person name="Chang X."/>
            <person name="Wang W."/>
            <person name="Lv Y."/>
            <person name="Sun Y."/>
            <person name="Ma L."/>
            <person name="Shen B."/>
            <person name="Zhu C."/>
        </authorList>
    </citation>
    <scope>NUCLEOTIDE SEQUENCE [LARGE SCALE GENOMIC DNA]</scope>
</reference>
<accession>A0A084WH07</accession>
<gene>
    <name evidence="2" type="ORF">ZHAS_00017703</name>
</gene>
<reference evidence="3" key="2">
    <citation type="submission" date="2020-05" db="UniProtKB">
        <authorList>
            <consortium name="EnsemblMetazoa"/>
        </authorList>
    </citation>
    <scope>IDENTIFICATION</scope>
</reference>
<protein>
    <submittedName>
        <fullName evidence="2 3">CAAX amino terminal protease</fullName>
    </submittedName>
</protein>
<dbReference type="GO" id="GO:0006508">
    <property type="term" value="P:proteolysis"/>
    <property type="evidence" value="ECO:0007669"/>
    <property type="project" value="UniProtKB-KW"/>
</dbReference>
<dbReference type="Proteomes" id="UP000030765">
    <property type="component" value="Unassembled WGS sequence"/>
</dbReference>
<keyword evidence="2" id="KW-0378">Hydrolase</keyword>
<name>A0A084WH07_ANOSI</name>
<dbReference type="GO" id="GO:0008233">
    <property type="term" value="F:peptidase activity"/>
    <property type="evidence" value="ECO:0007669"/>
    <property type="project" value="UniProtKB-KW"/>
</dbReference>
<evidence type="ECO:0000313" key="4">
    <source>
        <dbReference type="Proteomes" id="UP000030765"/>
    </source>
</evidence>
<evidence type="ECO:0000313" key="3">
    <source>
        <dbReference type="EnsemblMetazoa" id="ASIC017703-PA"/>
    </source>
</evidence>
<dbReference type="EMBL" id="KE525346">
    <property type="protein sequence ID" value="KFB49501.1"/>
    <property type="molecule type" value="Genomic_DNA"/>
</dbReference>
<feature type="compositionally biased region" description="Basic and acidic residues" evidence="1">
    <location>
        <begin position="13"/>
        <end position="22"/>
    </location>
</feature>
<dbReference type="EnsemblMetazoa" id="ASIC017703-RA">
    <property type="protein sequence ID" value="ASIC017703-PA"/>
    <property type="gene ID" value="ASIC017703"/>
</dbReference>
<keyword evidence="2" id="KW-0645">Protease</keyword>
<dbReference type="EMBL" id="ATLV01023777">
    <property type="status" value="NOT_ANNOTATED_CDS"/>
    <property type="molecule type" value="Genomic_DNA"/>
</dbReference>
<dbReference type="VEuPathDB" id="VectorBase:ASIC017703"/>
<organism evidence="2">
    <name type="scientific">Anopheles sinensis</name>
    <name type="common">Mosquito</name>
    <dbReference type="NCBI Taxonomy" id="74873"/>
    <lineage>
        <taxon>Eukaryota</taxon>
        <taxon>Metazoa</taxon>
        <taxon>Ecdysozoa</taxon>
        <taxon>Arthropoda</taxon>
        <taxon>Hexapoda</taxon>
        <taxon>Insecta</taxon>
        <taxon>Pterygota</taxon>
        <taxon>Neoptera</taxon>
        <taxon>Endopterygota</taxon>
        <taxon>Diptera</taxon>
        <taxon>Nematocera</taxon>
        <taxon>Culicoidea</taxon>
        <taxon>Culicidae</taxon>
        <taxon>Anophelinae</taxon>
        <taxon>Anopheles</taxon>
    </lineage>
</organism>
<evidence type="ECO:0000256" key="1">
    <source>
        <dbReference type="SAM" id="MobiDB-lite"/>
    </source>
</evidence>
<dbReference type="AlphaFoldDB" id="A0A084WH07"/>